<protein>
    <submittedName>
        <fullName evidence="2">Uncharacterized protein</fullName>
    </submittedName>
</protein>
<feature type="region of interest" description="Disordered" evidence="1">
    <location>
        <begin position="1"/>
        <end position="21"/>
    </location>
</feature>
<evidence type="ECO:0000313" key="2">
    <source>
        <dbReference type="EMBL" id="VCW83798.1"/>
    </source>
</evidence>
<sequence>MLSQQPSFSASLEEQPDSLAP</sequence>
<dbReference type="Proteomes" id="UP000269945">
    <property type="component" value="Unassembled WGS sequence"/>
</dbReference>
<accession>A0A9X9PZX8</accession>
<dbReference type="EMBL" id="CYRY02012889">
    <property type="protein sequence ID" value="VCW83798.1"/>
    <property type="molecule type" value="Genomic_DNA"/>
</dbReference>
<evidence type="ECO:0000313" key="3">
    <source>
        <dbReference type="Proteomes" id="UP000269945"/>
    </source>
</evidence>
<reference evidence="2 3" key="1">
    <citation type="submission" date="2018-10" db="EMBL/GenBank/DDBJ databases">
        <authorList>
            <person name="Ekblom R."/>
            <person name="Jareborg N."/>
        </authorList>
    </citation>
    <scope>NUCLEOTIDE SEQUENCE [LARGE SCALE GENOMIC DNA]</scope>
    <source>
        <tissue evidence="2">Muscle</tissue>
    </source>
</reference>
<name>A0A9X9PZX8_GULGU</name>
<proteinExistence type="predicted"/>
<organism evidence="2 3">
    <name type="scientific">Gulo gulo</name>
    <name type="common">Wolverine</name>
    <name type="synonym">Gluton</name>
    <dbReference type="NCBI Taxonomy" id="48420"/>
    <lineage>
        <taxon>Eukaryota</taxon>
        <taxon>Metazoa</taxon>
        <taxon>Chordata</taxon>
        <taxon>Craniata</taxon>
        <taxon>Vertebrata</taxon>
        <taxon>Euteleostomi</taxon>
        <taxon>Mammalia</taxon>
        <taxon>Eutheria</taxon>
        <taxon>Laurasiatheria</taxon>
        <taxon>Carnivora</taxon>
        <taxon>Caniformia</taxon>
        <taxon>Musteloidea</taxon>
        <taxon>Mustelidae</taxon>
        <taxon>Guloninae</taxon>
        <taxon>Gulo</taxon>
    </lineage>
</organism>
<keyword evidence="3" id="KW-1185">Reference proteome</keyword>
<comment type="caution">
    <text evidence="2">The sequence shown here is derived from an EMBL/GenBank/DDBJ whole genome shotgun (WGS) entry which is preliminary data.</text>
</comment>
<dbReference type="AlphaFoldDB" id="A0A9X9PZX8"/>
<gene>
    <name evidence="2" type="ORF">BN2614_LOCUS1</name>
</gene>
<evidence type="ECO:0000256" key="1">
    <source>
        <dbReference type="SAM" id="MobiDB-lite"/>
    </source>
</evidence>
<feature type="compositionally biased region" description="Polar residues" evidence="1">
    <location>
        <begin position="1"/>
        <end position="12"/>
    </location>
</feature>